<keyword evidence="3" id="KW-0472">Membrane</keyword>
<evidence type="ECO:0000256" key="3">
    <source>
        <dbReference type="ARBA" id="ARBA00023136"/>
    </source>
</evidence>
<reference evidence="7 8" key="1">
    <citation type="journal article" date="2008" name="Int. J. Syst. Evol. Microbiol.">
        <title>Description of Roseateles aquatilis sp. nov. and Roseateles terrae sp. nov., in the class Betaproteobacteria, and emended description of the genus Roseateles.</title>
        <authorList>
            <person name="Gomila M."/>
            <person name="Bowien B."/>
            <person name="Falsen E."/>
            <person name="Moore E.R."/>
            <person name="Lalucat J."/>
        </authorList>
    </citation>
    <scope>NUCLEOTIDE SEQUENCE [LARGE SCALE GENOMIC DNA]</scope>
    <source>
        <strain evidence="7 8">CCUG 48205</strain>
    </source>
</reference>
<comment type="caution">
    <text evidence="7">The sequence shown here is derived from an EMBL/GenBank/DDBJ whole genome shotgun (WGS) entry which is preliminary data.</text>
</comment>
<comment type="similarity">
    <text evidence="4">Belongs to the bacterial secretin family.</text>
</comment>
<dbReference type="GO" id="GO:0009306">
    <property type="term" value="P:protein secretion"/>
    <property type="evidence" value="ECO:0007669"/>
    <property type="project" value="InterPro"/>
</dbReference>
<protein>
    <recommendedName>
        <fullName evidence="6">Type II/III secretion system secretin-like domain-containing protein</fullName>
    </recommendedName>
</protein>
<name>A0A246JHQ6_9BURK</name>
<comment type="subcellular location">
    <subcellularLocation>
        <location evidence="1">Membrane</location>
    </subcellularLocation>
</comment>
<feature type="domain" description="Type II/III secretion system secretin-like" evidence="6">
    <location>
        <begin position="376"/>
        <end position="517"/>
    </location>
</feature>
<dbReference type="PANTHER" id="PTHR30332">
    <property type="entry name" value="PROBABLE GENERAL SECRETION PATHWAY PROTEIN D"/>
    <property type="match status" value="1"/>
</dbReference>
<dbReference type="InterPro" id="IPR004846">
    <property type="entry name" value="T2SS/T3SS_dom"/>
</dbReference>
<dbReference type="PANTHER" id="PTHR30332:SF24">
    <property type="entry name" value="SECRETIN GSPD-RELATED"/>
    <property type="match status" value="1"/>
</dbReference>
<gene>
    <name evidence="7" type="ORF">CDN99_07260</name>
</gene>
<dbReference type="AlphaFoldDB" id="A0A246JHQ6"/>
<sequence>MRRATRPAAIPTAALLAAALAGCALPAARRSMVEHREHLDRSGAFQARVREPQALPPLVVADPAIRFAQRSVPLRLATSLPPHLGDVRLHYPGRLPLVTVAEAISRLIELPVVMTPDALQSAADYAPGDLSAPAAEPDLAPDEAAALRLAGRSGARRLDLSPAEHQNTVELNYAGPLAGLLDRVASQAGLQWTYGGGRIVFSRVVTRAIAVKALPNGLATTASFDVLGGGSDSGGSGAAKVDFSAQSDYWAGLTDSLKGLLSTRAKLLVDPRSGLVTVTDAVANVEAAQAYLDAINTNLMRQVVLEVEVLQVSFSDQFSAGIDWHAMLGRLGRGNALEFTGPAALGPIGGGATAALSFVLGASASRESPSKWVAKALQEYGRVSTAYSSVVTTTNRMPVPMGALQTISYVQRATAAVVNPTTGAVSPGALEPGKLSTGLGLTVLPVILDSNRVLLQTALQVSELRQLRSFASGTGTSAQSVQLPETMSFSAMQRVSVPAGQTLVLAGFEREQTQLDDADILRGLLPLARRGSRGKQGTVVLITPRLTEL</sequence>
<accession>A0A246JHQ6</accession>
<keyword evidence="8" id="KW-1185">Reference proteome</keyword>
<keyword evidence="2 5" id="KW-0732">Signal</keyword>
<evidence type="ECO:0000256" key="1">
    <source>
        <dbReference type="ARBA" id="ARBA00004370"/>
    </source>
</evidence>
<dbReference type="InterPro" id="IPR050810">
    <property type="entry name" value="Bact_Secretion_Sys_Channel"/>
</dbReference>
<dbReference type="PROSITE" id="PS51257">
    <property type="entry name" value="PROKAR_LIPOPROTEIN"/>
    <property type="match status" value="1"/>
</dbReference>
<dbReference type="RefSeq" id="WP_088384080.1">
    <property type="nucleotide sequence ID" value="NZ_NIOF01000002.1"/>
</dbReference>
<organism evidence="7 8">
    <name type="scientific">Roseateles aquatilis</name>
    <dbReference type="NCBI Taxonomy" id="431061"/>
    <lineage>
        <taxon>Bacteria</taxon>
        <taxon>Pseudomonadati</taxon>
        <taxon>Pseudomonadota</taxon>
        <taxon>Betaproteobacteria</taxon>
        <taxon>Burkholderiales</taxon>
        <taxon>Sphaerotilaceae</taxon>
        <taxon>Roseateles</taxon>
    </lineage>
</organism>
<evidence type="ECO:0000259" key="6">
    <source>
        <dbReference type="Pfam" id="PF00263"/>
    </source>
</evidence>
<dbReference type="Proteomes" id="UP000197468">
    <property type="component" value="Unassembled WGS sequence"/>
</dbReference>
<dbReference type="Pfam" id="PF00263">
    <property type="entry name" value="Secretin"/>
    <property type="match status" value="1"/>
</dbReference>
<dbReference type="GO" id="GO:0016020">
    <property type="term" value="C:membrane"/>
    <property type="evidence" value="ECO:0007669"/>
    <property type="project" value="UniProtKB-SubCell"/>
</dbReference>
<dbReference type="EMBL" id="NIOF01000002">
    <property type="protein sequence ID" value="OWQ92141.1"/>
    <property type="molecule type" value="Genomic_DNA"/>
</dbReference>
<feature type="signal peptide" evidence="5">
    <location>
        <begin position="1"/>
        <end position="23"/>
    </location>
</feature>
<evidence type="ECO:0000256" key="4">
    <source>
        <dbReference type="RuleBase" id="RU004003"/>
    </source>
</evidence>
<evidence type="ECO:0000313" key="8">
    <source>
        <dbReference type="Proteomes" id="UP000197468"/>
    </source>
</evidence>
<evidence type="ECO:0000256" key="5">
    <source>
        <dbReference type="SAM" id="SignalP"/>
    </source>
</evidence>
<evidence type="ECO:0000256" key="2">
    <source>
        <dbReference type="ARBA" id="ARBA00022729"/>
    </source>
</evidence>
<feature type="chain" id="PRO_5012128392" description="Type II/III secretion system secretin-like domain-containing protein" evidence="5">
    <location>
        <begin position="24"/>
        <end position="549"/>
    </location>
</feature>
<proteinExistence type="inferred from homology"/>
<dbReference type="OrthoDB" id="6638496at2"/>
<evidence type="ECO:0000313" key="7">
    <source>
        <dbReference type="EMBL" id="OWQ92141.1"/>
    </source>
</evidence>